<feature type="region of interest" description="Disordered" evidence="1">
    <location>
        <begin position="736"/>
        <end position="758"/>
    </location>
</feature>
<dbReference type="EMBL" id="KZ303512">
    <property type="protein sequence ID" value="PIA14813.1"/>
    <property type="molecule type" value="Genomic_DNA"/>
</dbReference>
<evidence type="ECO:0000313" key="4">
    <source>
        <dbReference type="Proteomes" id="UP000242474"/>
    </source>
</evidence>
<reference evidence="3 4" key="1">
    <citation type="journal article" date="2015" name="Genome Biol. Evol.">
        <title>Phylogenomic analyses indicate that early fungi evolved digesting cell walls of algal ancestors of land plants.</title>
        <authorList>
            <person name="Chang Y."/>
            <person name="Wang S."/>
            <person name="Sekimoto S."/>
            <person name="Aerts A.L."/>
            <person name="Choi C."/>
            <person name="Clum A."/>
            <person name="LaButti K.M."/>
            <person name="Lindquist E.A."/>
            <person name="Yee Ngan C."/>
            <person name="Ohm R.A."/>
            <person name="Salamov A.A."/>
            <person name="Grigoriev I.V."/>
            <person name="Spatafora J.W."/>
            <person name="Berbee M.L."/>
        </authorList>
    </citation>
    <scope>NUCLEOTIDE SEQUENCE [LARGE SCALE GENOMIC DNA]</scope>
    <source>
        <strain evidence="3 4">NRRL 1564</strain>
    </source>
</reference>
<feature type="region of interest" description="Disordered" evidence="1">
    <location>
        <begin position="484"/>
        <end position="503"/>
    </location>
</feature>
<feature type="compositionally biased region" description="Low complexity" evidence="1">
    <location>
        <begin position="748"/>
        <end position="758"/>
    </location>
</feature>
<feature type="chain" id="PRO_5013646744" evidence="2">
    <location>
        <begin position="23"/>
        <end position="997"/>
    </location>
</feature>
<keyword evidence="2" id="KW-0732">Signal</keyword>
<feature type="signal peptide" evidence="2">
    <location>
        <begin position="1"/>
        <end position="22"/>
    </location>
</feature>
<gene>
    <name evidence="3" type="ORF">COEREDRAFT_98575</name>
</gene>
<evidence type="ECO:0000256" key="1">
    <source>
        <dbReference type="SAM" id="MobiDB-lite"/>
    </source>
</evidence>
<feature type="region of interest" description="Disordered" evidence="1">
    <location>
        <begin position="785"/>
        <end position="809"/>
    </location>
</feature>
<evidence type="ECO:0000313" key="3">
    <source>
        <dbReference type="EMBL" id="PIA14813.1"/>
    </source>
</evidence>
<dbReference type="Proteomes" id="UP000242474">
    <property type="component" value="Unassembled WGS sequence"/>
</dbReference>
<protein>
    <submittedName>
        <fullName evidence="3">Uncharacterized protein</fullName>
    </submittedName>
</protein>
<feature type="compositionally biased region" description="Polar residues" evidence="1">
    <location>
        <begin position="736"/>
        <end position="747"/>
    </location>
</feature>
<evidence type="ECO:0000256" key="2">
    <source>
        <dbReference type="SAM" id="SignalP"/>
    </source>
</evidence>
<feature type="compositionally biased region" description="Low complexity" evidence="1">
    <location>
        <begin position="797"/>
        <end position="809"/>
    </location>
</feature>
<name>A0A2G5B6Z2_COERN</name>
<sequence>MTLLEPLRVLVALAAMLATAFAQTTASSGDSQEDDNSEDADEFKIDISQMDLLSGIPTVAATIVGIIQLVPPPVKRKSVHLQDLLEWLTDRIENDFMVTLSSCASKCHTQTYEPNTESLTKRIRSNIGILGIHKCTGNEVLTAEDLVAIIQDGSGHTLLHLARLAGYPHMNKLINAVNIIQYSPTHGRSVITWQLLGICVMYYIPRLFGVLAEFFLHLWHFTYDCLRRIRNCPPIDRSYTARLAFDYRMADLARHRMIFQHTPWVRFGLYYILMELRQKHMGFRRWSDGDQRGDDMQNKSVDTYRMEYMLKVALFIATDECSATRLLHSIALHSIRVMSLFRYVGSVPPYMVTSSFSTVKCRLNSTTLVMSHEKVNSLYWHMYPPENIDHVYGGADSHHAHSVYDLMIKIFCSPMGNMVLDTMDTRVLLNLAFMDLPIAKIKLAASLSDNQITTSIDGAASSSELDKNTGISTAINSELVQNSTNTVASTPEPVEATRSTASSNQALADKDIDIDGIPVKPHIQLELCRAQITQLEELHDLLEDFNSPELFWGPQPWLLIVLQKVIARLTTEYPDNTTTEVIKNRIIRPRIICTTIRLLCFAPFQPRFELDADGKPYTPTFTDMWELSHKIGNWEIFENGYGISMPSWCLCNNHCRGICTLIVNELKMYISVQNYFTMPYAFSATLFPFSTTENLMDVVQQSQPFPQSHHILEQLFEESSLSSPVGLLQPIRNPDAVSNVSSESDNYTISSEESETSQLEQITDIYSSAEHAPVEHNLLLPSIENNRPLANEGNRGLSNNTQNSLSNTESKNISISKLSMNFKVTDASNENIINNTPTDNTSNPVRLVCVPSLKAIDADNVNLVTSKKPSNRLQNPRFDTGNYQLAELIYTNEPLVAVVYGDALGRTKPCNITNMENGSFIEEYPYTIDKQVKNDQQSLTFIKTLPLKVSKSDSHKLAISTKIREPRGFLQYQHSSRKNDKLKLHRPFRSVYTKKDY</sequence>
<dbReference type="AlphaFoldDB" id="A0A2G5B6Z2"/>
<accession>A0A2G5B6Z2</accession>
<proteinExistence type="predicted"/>
<dbReference type="OrthoDB" id="5542990at2759"/>
<organism evidence="3 4">
    <name type="scientific">Coemansia reversa (strain ATCC 12441 / NRRL 1564)</name>
    <dbReference type="NCBI Taxonomy" id="763665"/>
    <lineage>
        <taxon>Eukaryota</taxon>
        <taxon>Fungi</taxon>
        <taxon>Fungi incertae sedis</taxon>
        <taxon>Zoopagomycota</taxon>
        <taxon>Kickxellomycotina</taxon>
        <taxon>Kickxellomycetes</taxon>
        <taxon>Kickxellales</taxon>
        <taxon>Kickxellaceae</taxon>
        <taxon>Coemansia</taxon>
    </lineage>
</organism>
<keyword evidence="4" id="KW-1185">Reference proteome</keyword>